<dbReference type="Gene3D" id="1.10.357.10">
    <property type="entry name" value="Tetracycline Repressor, domain 2"/>
    <property type="match status" value="1"/>
</dbReference>
<dbReference type="GO" id="GO:0003677">
    <property type="term" value="F:DNA binding"/>
    <property type="evidence" value="ECO:0007669"/>
    <property type="project" value="UniProtKB-UniRule"/>
</dbReference>
<name>A0A4R1R6Y0_9FIRM</name>
<dbReference type="InterPro" id="IPR050624">
    <property type="entry name" value="HTH-type_Tx_Regulator"/>
</dbReference>
<evidence type="ECO:0000259" key="3">
    <source>
        <dbReference type="PROSITE" id="PS50977"/>
    </source>
</evidence>
<gene>
    <name evidence="4" type="ORF">EDD77_10285</name>
</gene>
<dbReference type="InterPro" id="IPR001647">
    <property type="entry name" value="HTH_TetR"/>
</dbReference>
<dbReference type="PANTHER" id="PTHR43479:SF7">
    <property type="entry name" value="TETR-FAMILY TRANSCRIPTIONAL REGULATOR"/>
    <property type="match status" value="1"/>
</dbReference>
<evidence type="ECO:0000256" key="1">
    <source>
        <dbReference type="ARBA" id="ARBA00023125"/>
    </source>
</evidence>
<organism evidence="4 5">
    <name type="scientific">Allofournierella massiliensis</name>
    <dbReference type="NCBI Taxonomy" id="1650663"/>
    <lineage>
        <taxon>Bacteria</taxon>
        <taxon>Bacillati</taxon>
        <taxon>Bacillota</taxon>
        <taxon>Clostridia</taxon>
        <taxon>Eubacteriales</taxon>
        <taxon>Oscillospiraceae</taxon>
        <taxon>Allofournierella</taxon>
    </lineage>
</organism>
<evidence type="ECO:0000313" key="4">
    <source>
        <dbReference type="EMBL" id="TCL61346.1"/>
    </source>
</evidence>
<dbReference type="PROSITE" id="PS50977">
    <property type="entry name" value="HTH_TETR_2"/>
    <property type="match status" value="1"/>
</dbReference>
<sequence length="214" mass="25089">MAKMRAGREDRRVTYTKSAIKDALLELMKERNFEKLSISKVCEAAQITRTTFYSHYDTLNQVLDELIDEAFEVAEYSSTTLSMSLPQRLHYLLQFDTVEALREHNSDLPTCQRIADMPKYRILFQDRTLSEYIKNKLFRMMKPSVIPELMEYCCISQTEAERFFRYMLAGSYEVNSSLNWIKNDEWFVSRLAILRMETAGIETIRAANVKKKGT</sequence>
<keyword evidence="1 2" id="KW-0238">DNA-binding</keyword>
<dbReference type="STRING" id="1650663.GCA_001486665_02920"/>
<dbReference type="OrthoDB" id="9810250at2"/>
<dbReference type="EMBL" id="SLUM01000002">
    <property type="protein sequence ID" value="TCL61346.1"/>
    <property type="molecule type" value="Genomic_DNA"/>
</dbReference>
<dbReference type="SUPFAM" id="SSF46689">
    <property type="entry name" value="Homeodomain-like"/>
    <property type="match status" value="1"/>
</dbReference>
<feature type="domain" description="HTH tetR-type" evidence="3">
    <location>
        <begin position="14"/>
        <end position="74"/>
    </location>
</feature>
<evidence type="ECO:0000256" key="2">
    <source>
        <dbReference type="PROSITE-ProRule" id="PRU00335"/>
    </source>
</evidence>
<protein>
    <submittedName>
        <fullName evidence="4">TetR family transcriptional regulator</fullName>
    </submittedName>
</protein>
<reference evidence="4 5" key="1">
    <citation type="submission" date="2019-03" db="EMBL/GenBank/DDBJ databases">
        <title>Genomic Encyclopedia of Type Strains, Phase IV (KMG-IV): sequencing the most valuable type-strain genomes for metagenomic binning, comparative biology and taxonomic classification.</title>
        <authorList>
            <person name="Goeker M."/>
        </authorList>
    </citation>
    <scope>NUCLEOTIDE SEQUENCE [LARGE SCALE GENOMIC DNA]</scope>
    <source>
        <strain evidence="4 5">DSM 100451</strain>
    </source>
</reference>
<dbReference type="PANTHER" id="PTHR43479">
    <property type="entry name" value="ACREF/ENVCD OPERON REPRESSOR-RELATED"/>
    <property type="match status" value="1"/>
</dbReference>
<dbReference type="InterPro" id="IPR009057">
    <property type="entry name" value="Homeodomain-like_sf"/>
</dbReference>
<dbReference type="RefSeq" id="WP_058966196.1">
    <property type="nucleotide sequence ID" value="NZ_CABKVM010000019.1"/>
</dbReference>
<comment type="caution">
    <text evidence="4">The sequence shown here is derived from an EMBL/GenBank/DDBJ whole genome shotgun (WGS) entry which is preliminary data.</text>
</comment>
<feature type="DNA-binding region" description="H-T-H motif" evidence="2">
    <location>
        <begin position="37"/>
        <end position="56"/>
    </location>
</feature>
<evidence type="ECO:0000313" key="5">
    <source>
        <dbReference type="Proteomes" id="UP000295184"/>
    </source>
</evidence>
<dbReference type="Pfam" id="PF00440">
    <property type="entry name" value="TetR_N"/>
    <property type="match status" value="1"/>
</dbReference>
<proteinExistence type="predicted"/>
<dbReference type="Proteomes" id="UP000295184">
    <property type="component" value="Unassembled WGS sequence"/>
</dbReference>
<dbReference type="AlphaFoldDB" id="A0A4R1R6Y0"/>
<accession>A0A4R1R6Y0</accession>